<dbReference type="InterPro" id="IPR029058">
    <property type="entry name" value="AB_hydrolase_fold"/>
</dbReference>
<dbReference type="EMBL" id="CP068108">
    <property type="protein sequence ID" value="QQT98551.1"/>
    <property type="molecule type" value="Genomic_DNA"/>
</dbReference>
<comment type="similarity">
    <text evidence="1">Belongs to the esterase D family.</text>
</comment>
<dbReference type="GeneID" id="93527978"/>
<dbReference type="Proteomes" id="UP000596202">
    <property type="component" value="Chromosome"/>
</dbReference>
<evidence type="ECO:0000256" key="2">
    <source>
        <dbReference type="ARBA" id="ARBA00022801"/>
    </source>
</evidence>
<dbReference type="InterPro" id="IPR000801">
    <property type="entry name" value="Esterase-like"/>
</dbReference>
<keyword evidence="2 3" id="KW-0378">Hydrolase</keyword>
<dbReference type="OrthoDB" id="9784036at2"/>
<dbReference type="RefSeq" id="WP_002985423.1">
    <property type="nucleotide sequence ID" value="NZ_CP068108.1"/>
</dbReference>
<dbReference type="InterPro" id="IPR052558">
    <property type="entry name" value="Siderophore_Hydrolase_D"/>
</dbReference>
<dbReference type="PROSITE" id="PS51257">
    <property type="entry name" value="PROKAR_LIPOPROTEIN"/>
    <property type="match status" value="1"/>
</dbReference>
<gene>
    <name evidence="3" type="ORF">I6I88_09945</name>
</gene>
<dbReference type="Gene3D" id="3.40.50.1820">
    <property type="entry name" value="alpha/beta hydrolase"/>
    <property type="match status" value="1"/>
</dbReference>
<sequence>MKAKITRVWYLLGVVLIASCTNKPAIKDVVPAHDTFKLHAKELNEERVINVWTPKDYGSRQDSLPVIYMADGGIGEDFPHIANTVEELIREQKIPAVILVGIENTQRRRDLTGFTTVAKDKEIAPEVGGSAAFRAFIKGELFKEIDQRYRTKAEKTILGESAAGLFVLETFFLEPELFTNYIAFDPSLWWNDHYLVRTAKATLEKKKPVEKKLWFAGSNATDIAPYTKELAAILTENKDEALKWRYADEPNEVHTSIFRATKEKALIWALNP</sequence>
<reference evidence="3 4" key="1">
    <citation type="submission" date="2021-01" db="EMBL/GenBank/DDBJ databases">
        <title>FDA dAtabase for Regulatory Grade micrObial Sequences (FDA-ARGOS): Supporting development and validation of Infectious Disease Dx tests.</title>
        <authorList>
            <person name="Sproer C."/>
            <person name="Gronow S."/>
            <person name="Severitt S."/>
            <person name="Schroder I."/>
            <person name="Tallon L."/>
            <person name="Sadzewicz L."/>
            <person name="Zhao X."/>
            <person name="Boylan J."/>
            <person name="Ott S."/>
            <person name="Bowen H."/>
            <person name="Vavikolanu K."/>
            <person name="Mehta A."/>
            <person name="Aluvathingal J."/>
            <person name="Nadendla S."/>
            <person name="Lowell S."/>
            <person name="Myers T."/>
            <person name="Yan Y."/>
            <person name="Sichtig H."/>
        </authorList>
    </citation>
    <scope>NUCLEOTIDE SEQUENCE [LARGE SCALE GENOMIC DNA]</scope>
    <source>
        <strain evidence="3 4">FDAARGOS_1131</strain>
    </source>
</reference>
<dbReference type="GO" id="GO:0016788">
    <property type="term" value="F:hydrolase activity, acting on ester bonds"/>
    <property type="evidence" value="ECO:0007669"/>
    <property type="project" value="TreeGrafter"/>
</dbReference>
<evidence type="ECO:0000313" key="4">
    <source>
        <dbReference type="Proteomes" id="UP000596202"/>
    </source>
</evidence>
<accession>A0A9Q6Z4L5</accession>
<evidence type="ECO:0000256" key="1">
    <source>
        <dbReference type="ARBA" id="ARBA00005622"/>
    </source>
</evidence>
<dbReference type="Pfam" id="PF00756">
    <property type="entry name" value="Esterase"/>
    <property type="match status" value="1"/>
</dbReference>
<organism evidence="3 4">
    <name type="scientific">Myroides odoratus</name>
    <name type="common">Flavobacterium odoratum</name>
    <dbReference type="NCBI Taxonomy" id="256"/>
    <lineage>
        <taxon>Bacteria</taxon>
        <taxon>Pseudomonadati</taxon>
        <taxon>Bacteroidota</taxon>
        <taxon>Flavobacteriia</taxon>
        <taxon>Flavobacteriales</taxon>
        <taxon>Flavobacteriaceae</taxon>
        <taxon>Myroides</taxon>
    </lineage>
</organism>
<dbReference type="SUPFAM" id="SSF53474">
    <property type="entry name" value="alpha/beta-Hydrolases"/>
    <property type="match status" value="1"/>
</dbReference>
<protein>
    <submittedName>
        <fullName evidence="3">Alpha/beta hydrolase</fullName>
    </submittedName>
</protein>
<proteinExistence type="inferred from homology"/>
<evidence type="ECO:0000313" key="3">
    <source>
        <dbReference type="EMBL" id="QQT98551.1"/>
    </source>
</evidence>
<dbReference type="PANTHER" id="PTHR40841">
    <property type="entry name" value="SIDEROPHORE TRIACETYLFUSARININE C ESTERASE"/>
    <property type="match status" value="1"/>
</dbReference>
<dbReference type="AlphaFoldDB" id="A0A9Q6Z4L5"/>
<name>A0A9Q6Z4L5_MYROD</name>
<dbReference type="PANTHER" id="PTHR40841:SF2">
    <property type="entry name" value="SIDEROPHORE-DEGRADING ESTERASE (EUROFUNG)"/>
    <property type="match status" value="1"/>
</dbReference>